<keyword evidence="2" id="KW-1185">Reference proteome</keyword>
<gene>
    <name evidence="1" type="ORF">IJ22_05660</name>
</gene>
<name>A0A0U2U319_9BACL</name>
<organism evidence="1 2">
    <name type="scientific">Paenibacillus naphthalenovorans</name>
    <dbReference type="NCBI Taxonomy" id="162209"/>
    <lineage>
        <taxon>Bacteria</taxon>
        <taxon>Bacillati</taxon>
        <taxon>Bacillota</taxon>
        <taxon>Bacilli</taxon>
        <taxon>Bacillales</taxon>
        <taxon>Paenibacillaceae</taxon>
        <taxon>Paenibacillus</taxon>
    </lineage>
</organism>
<protein>
    <submittedName>
        <fullName evidence="1">Uncharacterized protein</fullName>
    </submittedName>
</protein>
<dbReference type="PATRIC" id="fig|162209.4.peg.599"/>
<dbReference type="OrthoDB" id="2609172at2"/>
<dbReference type="Proteomes" id="UP000061660">
    <property type="component" value="Chromosome"/>
</dbReference>
<proteinExistence type="predicted"/>
<dbReference type="RefSeq" id="WP_054819071.1">
    <property type="nucleotide sequence ID" value="NZ_BJCS01000002.1"/>
</dbReference>
<evidence type="ECO:0000313" key="1">
    <source>
        <dbReference type="EMBL" id="ALS20953.1"/>
    </source>
</evidence>
<evidence type="ECO:0000313" key="2">
    <source>
        <dbReference type="Proteomes" id="UP000061660"/>
    </source>
</evidence>
<accession>A0A0U2U319</accession>
<sequence length="244" mass="27835">MSFAIKVFLSSIELSAMIVLSLTMFRFQYYYYLHKIYGTAFIMSLITFYFRDIVELGTFAVISALSAEIILIMIIYRIPFFYSLLVSVTGFIAGVIIESAVMLSGIKLGLFDPVQIQQSVAVLGSIQLITAFIISLIIYPLQRRKIGFLFKTKYLASRTALKGYNFILSAFLVLSIVLAQLELISFYNHSMNIVSSTFIAFIFLIGIYVAYIHNKKIIRETYERPVRDELDRSLSNEHSKSNPK</sequence>
<dbReference type="AlphaFoldDB" id="A0A0U2U319"/>
<dbReference type="KEGG" id="pnp:IJ22_05660"/>
<dbReference type="EMBL" id="CP013652">
    <property type="protein sequence ID" value="ALS20953.1"/>
    <property type="molecule type" value="Genomic_DNA"/>
</dbReference>
<dbReference type="STRING" id="162209.IJ22_05660"/>
<reference evidence="2" key="1">
    <citation type="submission" date="2015-12" db="EMBL/GenBank/DDBJ databases">
        <title>Complete genome sequences of two moderately thermophilic Paenibacillus species.</title>
        <authorList>
            <person name="Butler R.III."/>
            <person name="Wang J."/>
            <person name="Stark B.C."/>
            <person name="Pombert J.-F."/>
        </authorList>
    </citation>
    <scope>NUCLEOTIDE SEQUENCE [LARGE SCALE GENOMIC DNA]</scope>
    <source>
        <strain evidence="2">32O-Y</strain>
    </source>
</reference>
<reference evidence="1 2" key="2">
    <citation type="journal article" date="2016" name="Genome Announc.">
        <title>Complete Genome Sequences of Two Interactive Moderate Thermophiles, Paenibacillus napthalenovorans 32O-Y and Paenibacillus sp. 32O-W.</title>
        <authorList>
            <person name="Butler R.R.III."/>
            <person name="Wang J."/>
            <person name="Stark B.C."/>
            <person name="Pombert J.F."/>
        </authorList>
    </citation>
    <scope>NUCLEOTIDE SEQUENCE [LARGE SCALE GENOMIC DNA]</scope>
    <source>
        <strain evidence="1 2">32O-Y</strain>
    </source>
</reference>